<dbReference type="SUPFAM" id="SSF52540">
    <property type="entry name" value="P-loop containing nucleoside triphosphate hydrolases"/>
    <property type="match status" value="2"/>
</dbReference>
<evidence type="ECO:0000256" key="2">
    <source>
        <dbReference type="ARBA" id="ARBA00022741"/>
    </source>
</evidence>
<dbReference type="Pfam" id="PF00503">
    <property type="entry name" value="G-alpha"/>
    <property type="match status" value="2"/>
</dbReference>
<dbReference type="GO" id="GO:0005525">
    <property type="term" value="F:GTP binding"/>
    <property type="evidence" value="ECO:0007669"/>
    <property type="project" value="UniProtKB-KW"/>
</dbReference>
<accession>A0AAD5Y772</accession>
<keyword evidence="4" id="KW-0807">Transducer</keyword>
<keyword evidence="7" id="KW-1185">Reference proteome</keyword>
<keyword evidence="1" id="KW-0479">Metal-binding</keyword>
<dbReference type="InterPro" id="IPR001019">
    <property type="entry name" value="Gprotein_alpha_su"/>
</dbReference>
<reference evidence="6" key="1">
    <citation type="submission" date="2020-05" db="EMBL/GenBank/DDBJ databases">
        <title>Phylogenomic resolution of chytrid fungi.</title>
        <authorList>
            <person name="Stajich J.E."/>
            <person name="Amses K."/>
            <person name="Simmons R."/>
            <person name="Seto K."/>
            <person name="Myers J."/>
            <person name="Bonds A."/>
            <person name="Quandt C.A."/>
            <person name="Barry K."/>
            <person name="Liu P."/>
            <person name="Grigoriev I."/>
            <person name="Longcore J.E."/>
            <person name="James T.Y."/>
        </authorList>
    </citation>
    <scope>NUCLEOTIDE SEQUENCE</scope>
    <source>
        <strain evidence="6">PLAUS21</strain>
    </source>
</reference>
<name>A0AAD5Y772_9FUNG</name>
<dbReference type="GO" id="GO:0003924">
    <property type="term" value="F:GTPase activity"/>
    <property type="evidence" value="ECO:0007669"/>
    <property type="project" value="InterPro"/>
</dbReference>
<evidence type="ECO:0000256" key="1">
    <source>
        <dbReference type="ARBA" id="ARBA00022723"/>
    </source>
</evidence>
<dbReference type="PANTHER" id="PTHR10218:SF302">
    <property type="entry name" value="GUANINE NUCLEOTIDE-BINDING PROTEIN ALPHA-5 SUBUNIT"/>
    <property type="match status" value="1"/>
</dbReference>
<dbReference type="GO" id="GO:0005834">
    <property type="term" value="C:heterotrimeric G-protein complex"/>
    <property type="evidence" value="ECO:0007669"/>
    <property type="project" value="TreeGrafter"/>
</dbReference>
<feature type="binding site" evidence="5">
    <location>
        <begin position="125"/>
        <end position="128"/>
    </location>
    <ligand>
        <name>GTP</name>
        <dbReference type="ChEBI" id="CHEBI:37565"/>
    </ligand>
</feature>
<comment type="caution">
    <text evidence="6">The sequence shown here is derived from an EMBL/GenBank/DDBJ whole genome shotgun (WGS) entry which is preliminary data.</text>
</comment>
<gene>
    <name evidence="6" type="ORF">HK103_005764</name>
</gene>
<dbReference type="GO" id="GO:0046872">
    <property type="term" value="F:metal ion binding"/>
    <property type="evidence" value="ECO:0007669"/>
    <property type="project" value="UniProtKB-KW"/>
</dbReference>
<protein>
    <submittedName>
        <fullName evidence="6">Uncharacterized protein</fullName>
    </submittedName>
</protein>
<dbReference type="InterPro" id="IPR011025">
    <property type="entry name" value="GproteinA_insert"/>
</dbReference>
<keyword evidence="3 5" id="KW-0342">GTP-binding</keyword>
<sequence length="294" mass="33426">MTGGNNNEVNVEAYLRNEKKLYEQTMKDPRLLLLGPSDSGKSTLLKQMKIIHLNGFTKQEKESSKINILNGIIAWLSKMARSKEIVDQTMVENETVNRMADSLVLFEQICNHPLLVKNNFVLFLNKRDLFERKVKTIPISSTFPEYDGPHSLTVGKPGSFSKGLAFFKKKFEAQVKTKHSLVVHVTCCTDTKAMTVIISSLINSILKQSVKPMSVEEYLKKEKKEYMLKQREPRLLLLGSSDSGKSTLIKQLKILHMNGFTNEERMFAKANIVNGVMEAMRKLLQKLGNNMKEV</sequence>
<evidence type="ECO:0000256" key="5">
    <source>
        <dbReference type="PIRSR" id="PIRSR601019-1"/>
    </source>
</evidence>
<dbReference type="InterPro" id="IPR027417">
    <property type="entry name" value="P-loop_NTPase"/>
</dbReference>
<dbReference type="GO" id="GO:0031683">
    <property type="term" value="F:G-protein beta/gamma-subunit complex binding"/>
    <property type="evidence" value="ECO:0007669"/>
    <property type="project" value="InterPro"/>
</dbReference>
<dbReference type="Proteomes" id="UP001210925">
    <property type="component" value="Unassembled WGS sequence"/>
</dbReference>
<evidence type="ECO:0000313" key="7">
    <source>
        <dbReference type="Proteomes" id="UP001210925"/>
    </source>
</evidence>
<dbReference type="Gene3D" id="3.40.50.300">
    <property type="entry name" value="P-loop containing nucleotide triphosphate hydrolases"/>
    <property type="match status" value="3"/>
</dbReference>
<dbReference type="Gene3D" id="1.10.400.10">
    <property type="entry name" value="GI Alpha 1, domain 2-like"/>
    <property type="match status" value="2"/>
</dbReference>
<dbReference type="GO" id="GO:0005737">
    <property type="term" value="C:cytoplasm"/>
    <property type="evidence" value="ECO:0007669"/>
    <property type="project" value="TreeGrafter"/>
</dbReference>
<dbReference type="EMBL" id="JADGKB010000056">
    <property type="protein sequence ID" value="KAJ3256081.1"/>
    <property type="molecule type" value="Genomic_DNA"/>
</dbReference>
<dbReference type="FunFam" id="3.40.50.300:FF:000692">
    <property type="entry name" value="Guanine nucleotide-binding protein subunit alpha"/>
    <property type="match status" value="1"/>
</dbReference>
<evidence type="ECO:0000256" key="3">
    <source>
        <dbReference type="ARBA" id="ARBA00023134"/>
    </source>
</evidence>
<dbReference type="GO" id="GO:0001664">
    <property type="term" value="F:G protein-coupled receptor binding"/>
    <property type="evidence" value="ECO:0007669"/>
    <property type="project" value="TreeGrafter"/>
</dbReference>
<dbReference type="SMART" id="SM00275">
    <property type="entry name" value="G_alpha"/>
    <property type="match status" value="1"/>
</dbReference>
<organism evidence="6 7">
    <name type="scientific">Boothiomyces macroporosus</name>
    <dbReference type="NCBI Taxonomy" id="261099"/>
    <lineage>
        <taxon>Eukaryota</taxon>
        <taxon>Fungi</taxon>
        <taxon>Fungi incertae sedis</taxon>
        <taxon>Chytridiomycota</taxon>
        <taxon>Chytridiomycota incertae sedis</taxon>
        <taxon>Chytridiomycetes</taxon>
        <taxon>Rhizophydiales</taxon>
        <taxon>Terramycetaceae</taxon>
        <taxon>Boothiomyces</taxon>
    </lineage>
</organism>
<dbReference type="PANTHER" id="PTHR10218">
    <property type="entry name" value="GTP-BINDING PROTEIN ALPHA SUBUNIT"/>
    <property type="match status" value="1"/>
</dbReference>
<dbReference type="AlphaFoldDB" id="A0AAD5Y772"/>
<proteinExistence type="predicted"/>
<keyword evidence="2 5" id="KW-0547">Nucleotide-binding</keyword>
<evidence type="ECO:0000256" key="4">
    <source>
        <dbReference type="ARBA" id="ARBA00023224"/>
    </source>
</evidence>
<evidence type="ECO:0000313" key="6">
    <source>
        <dbReference type="EMBL" id="KAJ3256081.1"/>
    </source>
</evidence>
<dbReference type="PROSITE" id="PS51882">
    <property type="entry name" value="G_ALPHA"/>
    <property type="match status" value="2"/>
</dbReference>
<dbReference type="GO" id="GO:0007188">
    <property type="term" value="P:adenylate cyclase-modulating G protein-coupled receptor signaling pathway"/>
    <property type="evidence" value="ECO:0007669"/>
    <property type="project" value="TreeGrafter"/>
</dbReference>